<feature type="transmembrane region" description="Helical" evidence="8">
    <location>
        <begin position="124"/>
        <end position="148"/>
    </location>
</feature>
<evidence type="ECO:0000256" key="5">
    <source>
        <dbReference type="ARBA" id="ARBA00022692"/>
    </source>
</evidence>
<feature type="transmembrane region" description="Helical" evidence="8">
    <location>
        <begin position="155"/>
        <end position="176"/>
    </location>
</feature>
<accession>A0AAE3LEN9</accession>
<keyword evidence="12" id="KW-1185">Reference proteome</keyword>
<evidence type="ECO:0000313" key="13">
    <source>
        <dbReference type="Proteomes" id="UP001209746"/>
    </source>
</evidence>
<evidence type="ECO:0000313" key="10">
    <source>
        <dbReference type="EMBL" id="MCU4717328.1"/>
    </source>
</evidence>
<dbReference type="AlphaFoldDB" id="A0AAE3LEN9"/>
<dbReference type="PANTHER" id="PTHR30294">
    <property type="entry name" value="MEMBRANE COMPONENT OF ABC TRANSPORTER YHHJ-RELATED"/>
    <property type="match status" value="1"/>
</dbReference>
<sequence>MNGTIPVATRILLSLRGDRRTLALVVVVPAFLIWLLSEVFARPEPVAPILLGVFVFFLTYILTAIGFLRERTAGTLERVLVAPVSRSGLVLGYVVGFGVLATVQSLVLLLAAVAFLDVSFANGVALFVLIELLGALTALGTGVVLSLFAQNEFQAIQFIPVVITPQVILGGTFMPVEELPTYLEYPARLMPITYLIDAMEYVVLDVGTTSEFWTAVAVLVGFVIAAIGVARFVVGRTG</sequence>
<dbReference type="PROSITE" id="PS51012">
    <property type="entry name" value="ABC_TM2"/>
    <property type="match status" value="1"/>
</dbReference>
<dbReference type="PANTHER" id="PTHR30294:SF38">
    <property type="entry name" value="TRANSPORT PERMEASE PROTEIN"/>
    <property type="match status" value="1"/>
</dbReference>
<dbReference type="PIRSF" id="PIRSF006648">
    <property type="entry name" value="DrrB"/>
    <property type="match status" value="1"/>
</dbReference>
<keyword evidence="7 8" id="KW-0472">Membrane</keyword>
<comment type="similarity">
    <text evidence="2">Belongs to the ABC-2 integral membrane protein family.</text>
</comment>
<comment type="caution">
    <text evidence="11">The sequence shown here is derived from an EMBL/GenBank/DDBJ whole genome shotgun (WGS) entry which is preliminary data.</text>
</comment>
<evidence type="ECO:0000256" key="8">
    <source>
        <dbReference type="SAM" id="Phobius"/>
    </source>
</evidence>
<keyword evidence="4" id="KW-1003">Cell membrane</keyword>
<dbReference type="EMBL" id="JAOPKC010000002">
    <property type="protein sequence ID" value="MCU4717328.1"/>
    <property type="molecule type" value="Genomic_DNA"/>
</dbReference>
<reference evidence="11" key="1">
    <citation type="submission" date="2023-02" db="EMBL/GenBank/DDBJ databases">
        <title>Enrichment on poylsaccharides allowed isolation of novel metabolic and taxonomic groups of Haloarchaea.</title>
        <authorList>
            <person name="Sorokin D.Y."/>
            <person name="Elcheninov A.G."/>
            <person name="Khizhniak T.V."/>
            <person name="Kolganova T.V."/>
            <person name="Kublanov I.V."/>
        </authorList>
    </citation>
    <scope>NUCLEOTIDE SEQUENCE</scope>
    <source>
        <strain evidence="10 12">HArc-curdl5-1</strain>
        <strain evidence="11">HArc-curdl7</strain>
    </source>
</reference>
<feature type="transmembrane region" description="Helical" evidence="8">
    <location>
        <begin position="21"/>
        <end position="40"/>
    </location>
</feature>
<keyword evidence="5 8" id="KW-0812">Transmembrane</keyword>
<dbReference type="InterPro" id="IPR051449">
    <property type="entry name" value="ABC-2_transporter_component"/>
</dbReference>
<name>A0AAE3LEN9_9EURY</name>
<feature type="domain" description="ABC transmembrane type-2" evidence="9">
    <location>
        <begin position="9"/>
        <end position="237"/>
    </location>
</feature>
<evidence type="ECO:0000313" key="11">
    <source>
        <dbReference type="EMBL" id="MCU4726255.1"/>
    </source>
</evidence>
<dbReference type="EMBL" id="JAOPKD010000002">
    <property type="protein sequence ID" value="MCU4726255.1"/>
    <property type="molecule type" value="Genomic_DNA"/>
</dbReference>
<protein>
    <submittedName>
        <fullName evidence="11">ABC transporter permease</fullName>
    </submittedName>
</protein>
<evidence type="ECO:0000256" key="7">
    <source>
        <dbReference type="ARBA" id="ARBA00023136"/>
    </source>
</evidence>
<keyword evidence="6 8" id="KW-1133">Transmembrane helix</keyword>
<organism evidence="11 13">
    <name type="scientific">Halapricum hydrolyticum</name>
    <dbReference type="NCBI Taxonomy" id="2979991"/>
    <lineage>
        <taxon>Archaea</taxon>
        <taxon>Methanobacteriati</taxon>
        <taxon>Methanobacteriota</taxon>
        <taxon>Stenosarchaea group</taxon>
        <taxon>Halobacteria</taxon>
        <taxon>Halobacteriales</taxon>
        <taxon>Haloarculaceae</taxon>
        <taxon>Halapricum</taxon>
    </lineage>
</organism>
<evidence type="ECO:0000256" key="6">
    <source>
        <dbReference type="ARBA" id="ARBA00022989"/>
    </source>
</evidence>
<evidence type="ECO:0000256" key="1">
    <source>
        <dbReference type="ARBA" id="ARBA00004651"/>
    </source>
</evidence>
<evidence type="ECO:0000259" key="9">
    <source>
        <dbReference type="PROSITE" id="PS51012"/>
    </source>
</evidence>
<dbReference type="Proteomes" id="UP001208186">
    <property type="component" value="Unassembled WGS sequence"/>
</dbReference>
<proteinExistence type="inferred from homology"/>
<evidence type="ECO:0000256" key="4">
    <source>
        <dbReference type="ARBA" id="ARBA00022475"/>
    </source>
</evidence>
<dbReference type="GO" id="GO:0140359">
    <property type="term" value="F:ABC-type transporter activity"/>
    <property type="evidence" value="ECO:0007669"/>
    <property type="project" value="InterPro"/>
</dbReference>
<dbReference type="Proteomes" id="UP001209746">
    <property type="component" value="Unassembled WGS sequence"/>
</dbReference>
<comment type="subcellular location">
    <subcellularLocation>
        <location evidence="1">Cell membrane</location>
        <topology evidence="1">Multi-pass membrane protein</topology>
    </subcellularLocation>
</comment>
<dbReference type="InterPro" id="IPR013525">
    <property type="entry name" value="ABC2_TM"/>
</dbReference>
<dbReference type="Pfam" id="PF01061">
    <property type="entry name" value="ABC2_membrane"/>
    <property type="match status" value="1"/>
</dbReference>
<keyword evidence="3" id="KW-0813">Transport</keyword>
<evidence type="ECO:0000256" key="2">
    <source>
        <dbReference type="ARBA" id="ARBA00007783"/>
    </source>
</evidence>
<dbReference type="InterPro" id="IPR000412">
    <property type="entry name" value="ABC_2_transport"/>
</dbReference>
<dbReference type="GO" id="GO:0043190">
    <property type="term" value="C:ATP-binding cassette (ABC) transporter complex"/>
    <property type="evidence" value="ECO:0007669"/>
    <property type="project" value="InterPro"/>
</dbReference>
<evidence type="ECO:0000256" key="3">
    <source>
        <dbReference type="ARBA" id="ARBA00022448"/>
    </source>
</evidence>
<evidence type="ECO:0000313" key="12">
    <source>
        <dbReference type="Proteomes" id="UP001208186"/>
    </source>
</evidence>
<feature type="transmembrane region" description="Helical" evidence="8">
    <location>
        <begin position="89"/>
        <end position="112"/>
    </location>
</feature>
<feature type="transmembrane region" description="Helical" evidence="8">
    <location>
        <begin position="46"/>
        <end position="68"/>
    </location>
</feature>
<feature type="transmembrane region" description="Helical" evidence="8">
    <location>
        <begin position="212"/>
        <end position="234"/>
    </location>
</feature>
<dbReference type="RefSeq" id="WP_315908087.1">
    <property type="nucleotide sequence ID" value="NZ_JAOPKC010000002.1"/>
</dbReference>
<dbReference type="InterPro" id="IPR047817">
    <property type="entry name" value="ABC2_TM_bact-type"/>
</dbReference>
<gene>
    <name evidence="11" type="ORF">OB914_04615</name>
    <name evidence="10" type="ORF">OB916_04540</name>
</gene>